<dbReference type="Pfam" id="PF07729">
    <property type="entry name" value="FCD"/>
    <property type="match status" value="1"/>
</dbReference>
<dbReference type="InterPro" id="IPR036388">
    <property type="entry name" value="WH-like_DNA-bd_sf"/>
</dbReference>
<dbReference type="SUPFAM" id="SSF48008">
    <property type="entry name" value="GntR ligand-binding domain-like"/>
    <property type="match status" value="1"/>
</dbReference>
<gene>
    <name evidence="5" type="ORF">GCM10011594_38300</name>
</gene>
<evidence type="ECO:0000259" key="4">
    <source>
        <dbReference type="PROSITE" id="PS50949"/>
    </source>
</evidence>
<dbReference type="InterPro" id="IPR008920">
    <property type="entry name" value="TF_FadR/GntR_C"/>
</dbReference>
<proteinExistence type="predicted"/>
<dbReference type="SUPFAM" id="SSF46785">
    <property type="entry name" value="Winged helix' DNA-binding domain"/>
    <property type="match status" value="1"/>
</dbReference>
<evidence type="ECO:0000256" key="2">
    <source>
        <dbReference type="ARBA" id="ARBA00023125"/>
    </source>
</evidence>
<reference evidence="5" key="1">
    <citation type="journal article" date="2014" name="Int. J. Syst. Evol. Microbiol.">
        <title>Complete genome sequence of Corynebacterium casei LMG S-19264T (=DSM 44701T), isolated from a smear-ripened cheese.</title>
        <authorList>
            <consortium name="US DOE Joint Genome Institute (JGI-PGF)"/>
            <person name="Walter F."/>
            <person name="Albersmeier A."/>
            <person name="Kalinowski J."/>
            <person name="Ruckert C."/>
        </authorList>
    </citation>
    <scope>NUCLEOTIDE SEQUENCE</scope>
    <source>
        <strain evidence="5">CGMCC 4.7308</strain>
    </source>
</reference>
<dbReference type="EMBL" id="BMNA01000013">
    <property type="protein sequence ID" value="GGM14625.1"/>
    <property type="molecule type" value="Genomic_DNA"/>
</dbReference>
<dbReference type="PANTHER" id="PTHR43537:SF5">
    <property type="entry name" value="UXU OPERON TRANSCRIPTIONAL REGULATOR"/>
    <property type="match status" value="1"/>
</dbReference>
<reference evidence="5" key="2">
    <citation type="submission" date="2020-09" db="EMBL/GenBank/DDBJ databases">
        <authorList>
            <person name="Sun Q."/>
            <person name="Zhou Y."/>
        </authorList>
    </citation>
    <scope>NUCLEOTIDE SEQUENCE</scope>
    <source>
        <strain evidence="5">CGMCC 4.7308</strain>
    </source>
</reference>
<evidence type="ECO:0000313" key="6">
    <source>
        <dbReference type="Proteomes" id="UP000655208"/>
    </source>
</evidence>
<evidence type="ECO:0000256" key="3">
    <source>
        <dbReference type="ARBA" id="ARBA00023163"/>
    </source>
</evidence>
<keyword evidence="3" id="KW-0804">Transcription</keyword>
<dbReference type="GO" id="GO:0003677">
    <property type="term" value="F:DNA binding"/>
    <property type="evidence" value="ECO:0007669"/>
    <property type="project" value="UniProtKB-KW"/>
</dbReference>
<keyword evidence="2" id="KW-0238">DNA-binding</keyword>
<keyword evidence="1" id="KW-0805">Transcription regulation</keyword>
<dbReference type="SMART" id="SM00895">
    <property type="entry name" value="FCD"/>
    <property type="match status" value="1"/>
</dbReference>
<comment type="caution">
    <text evidence="5">The sequence shown here is derived from an EMBL/GenBank/DDBJ whole genome shotgun (WGS) entry which is preliminary data.</text>
</comment>
<dbReference type="InterPro" id="IPR000524">
    <property type="entry name" value="Tscrpt_reg_HTH_GntR"/>
</dbReference>
<dbReference type="SMART" id="SM00345">
    <property type="entry name" value="HTH_GNTR"/>
    <property type="match status" value="1"/>
</dbReference>
<dbReference type="PRINTS" id="PR00035">
    <property type="entry name" value="HTHGNTR"/>
</dbReference>
<dbReference type="InterPro" id="IPR036390">
    <property type="entry name" value="WH_DNA-bd_sf"/>
</dbReference>
<dbReference type="RefSeq" id="WP_188944405.1">
    <property type="nucleotide sequence ID" value="NZ_BMNA01000013.1"/>
</dbReference>
<organism evidence="5 6">
    <name type="scientific">Nakamurella endophytica</name>
    <dbReference type="NCBI Taxonomy" id="1748367"/>
    <lineage>
        <taxon>Bacteria</taxon>
        <taxon>Bacillati</taxon>
        <taxon>Actinomycetota</taxon>
        <taxon>Actinomycetes</taxon>
        <taxon>Nakamurellales</taxon>
        <taxon>Nakamurellaceae</taxon>
        <taxon>Nakamurella</taxon>
    </lineage>
</organism>
<dbReference type="CDD" id="cd07377">
    <property type="entry name" value="WHTH_GntR"/>
    <property type="match status" value="1"/>
</dbReference>
<evidence type="ECO:0000256" key="1">
    <source>
        <dbReference type="ARBA" id="ARBA00023015"/>
    </source>
</evidence>
<protein>
    <recommendedName>
        <fullName evidence="4">HTH gntR-type domain-containing protein</fullName>
    </recommendedName>
</protein>
<name>A0A917WLL0_9ACTN</name>
<dbReference type="PROSITE" id="PS50949">
    <property type="entry name" value="HTH_GNTR"/>
    <property type="match status" value="1"/>
</dbReference>
<dbReference type="PANTHER" id="PTHR43537">
    <property type="entry name" value="TRANSCRIPTIONAL REGULATOR, GNTR FAMILY"/>
    <property type="match status" value="1"/>
</dbReference>
<dbReference type="Gene3D" id="1.10.10.10">
    <property type="entry name" value="Winged helix-like DNA-binding domain superfamily/Winged helix DNA-binding domain"/>
    <property type="match status" value="1"/>
</dbReference>
<keyword evidence="6" id="KW-1185">Reference proteome</keyword>
<dbReference type="Pfam" id="PF00392">
    <property type="entry name" value="GntR"/>
    <property type="match status" value="1"/>
</dbReference>
<sequence>MTERRLTRVTLLDGLVDALTRQIQDGELPPGTQLPGEAALGEQWGVSRPVVREALALLRDRGYLHTVNGSGTFVRHPDVGHVSAALERHMSLTEREVLTVDHLYEAREAIESAAARLAALRSDEQDHLLLSRYLEDMGRSRGDKAAYAAADVGFHVELARASKNPMLPALLLPLVRTIVEGVMESHRSPRGVPLGLEGHGMILTAVVERDAERAAAAMAAHLADSRKLFPPDVLLRNFSHPTLGGATTPSTRH</sequence>
<accession>A0A917WLL0</accession>
<evidence type="ECO:0000313" key="5">
    <source>
        <dbReference type="EMBL" id="GGM14625.1"/>
    </source>
</evidence>
<dbReference type="GO" id="GO:0003700">
    <property type="term" value="F:DNA-binding transcription factor activity"/>
    <property type="evidence" value="ECO:0007669"/>
    <property type="project" value="InterPro"/>
</dbReference>
<dbReference type="InterPro" id="IPR011711">
    <property type="entry name" value="GntR_C"/>
</dbReference>
<dbReference type="Proteomes" id="UP000655208">
    <property type="component" value="Unassembled WGS sequence"/>
</dbReference>
<feature type="domain" description="HTH gntR-type" evidence="4">
    <location>
        <begin position="9"/>
        <end position="77"/>
    </location>
</feature>
<dbReference type="AlphaFoldDB" id="A0A917WLL0"/>
<dbReference type="Gene3D" id="1.20.120.530">
    <property type="entry name" value="GntR ligand-binding domain-like"/>
    <property type="match status" value="1"/>
</dbReference>